<evidence type="ECO:0000313" key="3">
    <source>
        <dbReference type="EMBL" id="VIO99366.1"/>
    </source>
</evidence>
<organism evidence="2">
    <name type="scientific">Brugia malayi</name>
    <name type="common">Filarial nematode worm</name>
    <dbReference type="NCBI Taxonomy" id="6279"/>
    <lineage>
        <taxon>Eukaryota</taxon>
        <taxon>Metazoa</taxon>
        <taxon>Ecdysozoa</taxon>
        <taxon>Nematoda</taxon>
        <taxon>Chromadorea</taxon>
        <taxon>Rhabditida</taxon>
        <taxon>Spirurina</taxon>
        <taxon>Spiruromorpha</taxon>
        <taxon>Filarioidea</taxon>
        <taxon>Onchocercidae</taxon>
        <taxon>Brugia</taxon>
    </lineage>
</organism>
<dbReference type="RefSeq" id="XP_042938385.1">
    <property type="nucleotide sequence ID" value="XM_043082451.1"/>
</dbReference>
<keyword evidence="1" id="KW-1133">Transmembrane helix</keyword>
<dbReference type="OrthoDB" id="10412656at2759"/>
<evidence type="ECO:0000313" key="2">
    <source>
        <dbReference type="EMBL" id="CDQ03565.1"/>
    </source>
</evidence>
<evidence type="ECO:0000256" key="1">
    <source>
        <dbReference type="SAM" id="Phobius"/>
    </source>
</evidence>
<accession>A0A4E9G1X9</accession>
<gene>
    <name evidence="2 4" type="ORF">Bm13247</name>
    <name evidence="3" type="ORF">BM_BM13247</name>
    <name evidence="2" type="ORF">BM_Bm13247</name>
</gene>
<sequence length="234" mass="26768">MIMICIKRALGEYMKHERLYEDKLLACPSSKYEYRQYRSKNCLDKIAKMRIKKFWKGNLHLLSVGKIGRSQRTNCYGRAHMENMRDYLTALTITIVVCISLAIAIPILCFCICMLRFCYIARKQNKPEKVKCSEETPRVISPAPARLPNSVNKAKSKSGTSQHFVTDRIHTDLSRSGRQIAKVQLDQSGNGRVTKTKNDRLTSKQDNRLRENCLGVSSVIAFKMDLQVQSVTSE</sequence>
<name>A0A0J9Y7B4_BRUMA</name>
<dbReference type="CTD" id="66057800"/>
<dbReference type="EMBL" id="CAAKNF010000195">
    <property type="protein sequence ID" value="VIO99366.1"/>
    <property type="molecule type" value="Genomic_DNA"/>
</dbReference>
<dbReference type="EMBL" id="LN856835">
    <property type="protein sequence ID" value="CDQ03565.1"/>
    <property type="molecule type" value="Genomic_DNA"/>
</dbReference>
<accession>A0A0J9Y7B4</accession>
<reference evidence="3" key="3">
    <citation type="submission" date="2019-04" db="EMBL/GenBank/DDBJ databases">
        <authorList>
            <person name="Howe K."/>
            <person name="Paulini M."/>
            <person name="Williams G."/>
        </authorList>
    </citation>
    <scope>NUCLEOTIDE SEQUENCE [LARGE SCALE GENOMIC DNA]</scope>
    <source>
        <strain evidence="3">FR3</strain>
    </source>
</reference>
<feature type="transmembrane region" description="Helical" evidence="1">
    <location>
        <begin position="87"/>
        <end position="117"/>
    </location>
</feature>
<proteinExistence type="predicted"/>
<evidence type="ECO:0000313" key="4">
    <source>
        <dbReference type="WormBase" id="Bm13247"/>
    </source>
</evidence>
<protein>
    <submittedName>
        <fullName evidence="2">Bm13247</fullName>
    </submittedName>
</protein>
<dbReference type="KEGG" id="bmy:BM_BM13247"/>
<dbReference type="GeneID" id="66057800"/>
<reference evidence="2" key="1">
    <citation type="journal article" date="2007" name="Science">
        <title>Draft genome of the filarial nematode parasite Brugia malayi.</title>
        <authorList>
            <person name="Ghedin E."/>
            <person name="Wang S."/>
            <person name="Spiro D."/>
            <person name="Caler E."/>
            <person name="Zhao Q."/>
            <person name="Crabtree J."/>
            <person name="Allen J.E."/>
            <person name="Delcher A.L."/>
            <person name="Guiliano D.B."/>
            <person name="Miranda-Saavedra D."/>
            <person name="Angiuoli S.V."/>
            <person name="Creasy T."/>
            <person name="Amedeo P."/>
            <person name="Haas B."/>
            <person name="El-Sayed N.M."/>
            <person name="Wortman J.R."/>
            <person name="Feldblyum T."/>
            <person name="Tallon L."/>
            <person name="Schatz M."/>
            <person name="Shumway M."/>
            <person name="Koo H."/>
            <person name="Salzberg S.L."/>
            <person name="Schobel S."/>
            <person name="Pertea M."/>
            <person name="Pop M."/>
            <person name="White O."/>
            <person name="Barton G.J."/>
            <person name="Carlow C.K."/>
            <person name="Crawford M.J."/>
            <person name="Daub J."/>
            <person name="Dimmic M.W."/>
            <person name="Estes C.F."/>
            <person name="Foster J.M."/>
            <person name="Ganatra M."/>
            <person name="Gregory W.F."/>
            <person name="Johnson N.M."/>
            <person name="Jin J."/>
            <person name="Komuniecki R."/>
            <person name="Korf I."/>
            <person name="Kumar S."/>
            <person name="Laney S."/>
            <person name="Li B.W."/>
            <person name="Li W."/>
            <person name="Lindblom T.H."/>
            <person name="Lustigman S."/>
            <person name="Ma D."/>
            <person name="Maina C.V."/>
            <person name="Martin D.M."/>
            <person name="McCarter J.P."/>
            <person name="McReynolds L."/>
            <person name="Mitreva M."/>
            <person name="Nutman T.B."/>
            <person name="Parkinson J."/>
            <person name="Peregrin-Alvarez J.M."/>
            <person name="Poole C."/>
            <person name="Ren Q."/>
            <person name="Saunders L."/>
            <person name="Sluder A.E."/>
            <person name="Smith K."/>
            <person name="Stanke M."/>
            <person name="Unnasch T.R."/>
            <person name="Ware J."/>
            <person name="Wei A.D."/>
            <person name="Weil G."/>
            <person name="Williams D.J."/>
            <person name="Zhang Y."/>
            <person name="Williams S.A."/>
            <person name="Fraser-Liggett C."/>
            <person name="Slatko B."/>
            <person name="Blaxter M.L."/>
            <person name="Scott A.L."/>
        </authorList>
    </citation>
    <scope>NUCLEOTIDE SEQUENCE</scope>
    <source>
        <strain evidence="2">FR3</strain>
    </source>
</reference>
<keyword evidence="1" id="KW-0472">Membrane</keyword>
<dbReference type="InParanoid" id="A0A0J9Y7B4"/>
<dbReference type="AlphaFoldDB" id="A0A0J9Y7B4"/>
<dbReference type="WormBase" id="Bm13247">
    <property type="protein sequence ID" value="BM48386"/>
    <property type="gene ID" value="WBGene00233508"/>
</dbReference>
<reference evidence="2" key="2">
    <citation type="submission" date="2012-12" db="EMBL/GenBank/DDBJ databases">
        <authorList>
            <person name="Gao Y.W."/>
            <person name="Fan S.T."/>
            <person name="Sun H.T."/>
            <person name="Wang Z."/>
            <person name="Gao X.L."/>
            <person name="Li Y.G."/>
            <person name="Wang T.C."/>
            <person name="Zhang K."/>
            <person name="Xu W.W."/>
            <person name="Yu Z.J."/>
            <person name="Xia X.Z."/>
        </authorList>
    </citation>
    <scope>NUCLEOTIDE SEQUENCE</scope>
    <source>
        <strain evidence="2">FR3</strain>
    </source>
</reference>
<keyword evidence="1" id="KW-0812">Transmembrane</keyword>